<evidence type="ECO:0000313" key="2">
    <source>
        <dbReference type="EMBL" id="AIG89947.1"/>
    </source>
</evidence>
<keyword evidence="3" id="KW-0496">Mitochondrion</keyword>
<dbReference type="KEGG" id="cann:19989018"/>
<protein>
    <submittedName>
        <fullName evidence="3">Uncharacterized protein</fullName>
    </submittedName>
</protein>
<accession>A0A075VWG3</accession>
<evidence type="ECO:0000256" key="1">
    <source>
        <dbReference type="SAM" id="MobiDB-lite"/>
    </source>
</evidence>
<dbReference type="EMBL" id="KJ865410">
    <property type="protein sequence ID" value="AIG90050.1"/>
    <property type="molecule type" value="Genomic_DNA"/>
</dbReference>
<geneLocation type="mitochondrion" evidence="3"/>
<dbReference type="RefSeq" id="YP_009049692.1">
    <property type="nucleotide sequence ID" value="NC_024624.1"/>
</dbReference>
<feature type="compositionally biased region" description="Low complexity" evidence="1">
    <location>
        <begin position="130"/>
        <end position="145"/>
    </location>
</feature>
<dbReference type="EMBL" id="KJ865409">
    <property type="protein sequence ID" value="AIG89947.1"/>
    <property type="molecule type" value="Genomic_DNA"/>
</dbReference>
<proteinExistence type="predicted"/>
<organism evidence="3">
    <name type="scientific">Capsicum annuum</name>
    <name type="common">Capsicum pepper</name>
    <dbReference type="NCBI Taxonomy" id="4072"/>
    <lineage>
        <taxon>Eukaryota</taxon>
        <taxon>Viridiplantae</taxon>
        <taxon>Streptophyta</taxon>
        <taxon>Embryophyta</taxon>
        <taxon>Tracheophyta</taxon>
        <taxon>Spermatophyta</taxon>
        <taxon>Magnoliopsida</taxon>
        <taxon>eudicotyledons</taxon>
        <taxon>Gunneridae</taxon>
        <taxon>Pentapetalae</taxon>
        <taxon>asterids</taxon>
        <taxon>lamiids</taxon>
        <taxon>Solanales</taxon>
        <taxon>Solanaceae</taxon>
        <taxon>Solanoideae</taxon>
        <taxon>Capsiceae</taxon>
        <taxon>Capsicum</taxon>
    </lineage>
</organism>
<accession>A0A1U8QDH8</accession>
<feature type="region of interest" description="Disordered" evidence="1">
    <location>
        <begin position="111"/>
        <end position="145"/>
    </location>
</feature>
<evidence type="ECO:0000313" key="3">
    <source>
        <dbReference type="EMBL" id="AIG90050.1"/>
    </source>
</evidence>
<dbReference type="AlphaFoldDB" id="A0A075VWG3"/>
<name>A0A075VWG3_CAPAN</name>
<reference evidence="3" key="2">
    <citation type="submission" date="2014-05" db="EMBL/GenBank/DDBJ databases">
        <title>Capsicum annuum strain Jeju mitochondrial DNA, complete genome.</title>
        <authorList>
            <person name="Jo Y.D."/>
            <person name="Choi Y."/>
            <person name="Kim D.-H."/>
            <person name="Kim B.-D."/>
            <person name="Kang B.-C."/>
        </authorList>
    </citation>
    <scope>NUCLEOTIDE SEQUENCE</scope>
</reference>
<sequence>MGWVIHKIIWRGSAGIFLEIKTGFVEERSSSSLTRISLGIPTCVPPNSVKSLEHVRFIQDPCQERSKSLILSFMLKSLDSKRESIHVLHHFLGPYRLSPVQGMGSFSMFESPGVNSPTDLTPADSREANSLSRSRSTLPTRALNE</sequence>
<gene>
    <name evidence="3" type="primary">orf145</name>
</gene>
<dbReference type="OrthoDB" id="10280103at2759"/>
<dbReference type="GeneID" id="19989018"/>
<reference evidence="2" key="1">
    <citation type="journal article" date="2014" name="BMC Genomics">
        <title>Extensive structural variations between mitochondrial genomes of CMS and normal peppers (Capsicum annuum L.) revealed by complete nucleotide sequencing.</title>
        <authorList>
            <person name="Jo Y.D."/>
            <person name="Choi Y."/>
            <person name="Kim D.H."/>
            <person name="Kim B.D."/>
            <person name="Kang B.C."/>
        </authorList>
    </citation>
    <scope>NUCLEOTIDE SEQUENCE</scope>
</reference>